<dbReference type="Proteomes" id="UP000585474">
    <property type="component" value="Unassembled WGS sequence"/>
</dbReference>
<evidence type="ECO:0000256" key="1">
    <source>
        <dbReference type="SAM" id="MobiDB-lite"/>
    </source>
</evidence>
<organism evidence="2 3">
    <name type="scientific">Actinidia rufa</name>
    <dbReference type="NCBI Taxonomy" id="165716"/>
    <lineage>
        <taxon>Eukaryota</taxon>
        <taxon>Viridiplantae</taxon>
        <taxon>Streptophyta</taxon>
        <taxon>Embryophyta</taxon>
        <taxon>Tracheophyta</taxon>
        <taxon>Spermatophyta</taxon>
        <taxon>Magnoliopsida</taxon>
        <taxon>eudicotyledons</taxon>
        <taxon>Gunneridae</taxon>
        <taxon>Pentapetalae</taxon>
        <taxon>asterids</taxon>
        <taxon>Ericales</taxon>
        <taxon>Actinidiaceae</taxon>
        <taxon>Actinidia</taxon>
    </lineage>
</organism>
<gene>
    <name evidence="2" type="ORF">Acr_00g0051740</name>
</gene>
<reference evidence="3" key="1">
    <citation type="submission" date="2019-07" db="EMBL/GenBank/DDBJ databases">
        <title>De Novo Assembly of kiwifruit Actinidia rufa.</title>
        <authorList>
            <person name="Sugita-Konishi S."/>
            <person name="Sato K."/>
            <person name="Mori E."/>
            <person name="Abe Y."/>
            <person name="Kisaki G."/>
            <person name="Hamano K."/>
            <person name="Suezawa K."/>
            <person name="Otani M."/>
            <person name="Fukuda T."/>
            <person name="Manabe T."/>
            <person name="Gomi K."/>
            <person name="Tabuchi M."/>
            <person name="Akimitsu K."/>
            <person name="Kataoka I."/>
        </authorList>
    </citation>
    <scope>NUCLEOTIDE SEQUENCE [LARGE SCALE GENOMIC DNA]</scope>
    <source>
        <strain evidence="3">cv. Fuchu</strain>
    </source>
</reference>
<dbReference type="AlphaFoldDB" id="A0A7J0DKW0"/>
<sequence length="208" mass="23853">MISSWEASKTGPFLYGLLKSLGPILGPKEWRIIVSNSQEYFNHDGDDDDGRTRRRTPRQPPRARTSPRLGPRHRFPAPNAGGHHGLSVSLPPPTNTPHVIQNEDAISLYSLQAEELERFERERRDRLFTETEIKREKDDLHRRIHDHNVAAEINTCWTTSGRSTATISSGRTGRARRRRAAGTRVRRLLGFIARVWLLVDGRPRNERL</sequence>
<comment type="caution">
    <text evidence="2">The sequence shown here is derived from an EMBL/GenBank/DDBJ whole genome shotgun (WGS) entry which is preliminary data.</text>
</comment>
<feature type="region of interest" description="Disordered" evidence="1">
    <location>
        <begin position="41"/>
        <end position="90"/>
    </location>
</feature>
<keyword evidence="3" id="KW-1185">Reference proteome</keyword>
<protein>
    <submittedName>
        <fullName evidence="2">Uncharacterized protein</fullName>
    </submittedName>
</protein>
<evidence type="ECO:0000313" key="3">
    <source>
        <dbReference type="Proteomes" id="UP000585474"/>
    </source>
</evidence>
<accession>A0A7J0DKW0</accession>
<name>A0A7J0DKW0_9ERIC</name>
<evidence type="ECO:0000313" key="2">
    <source>
        <dbReference type="EMBL" id="GFS37395.1"/>
    </source>
</evidence>
<dbReference type="EMBL" id="BJWL01000279">
    <property type="protein sequence ID" value="GFS37395.1"/>
    <property type="molecule type" value="Genomic_DNA"/>
</dbReference>
<proteinExistence type="predicted"/>